<evidence type="ECO:0000256" key="1">
    <source>
        <dbReference type="ARBA" id="ARBA00010688"/>
    </source>
</evidence>
<dbReference type="EMBL" id="CP064942">
    <property type="protein sequence ID" value="QPH52414.1"/>
    <property type="molecule type" value="Genomic_DNA"/>
</dbReference>
<dbReference type="GO" id="GO:0005524">
    <property type="term" value="F:ATP binding"/>
    <property type="evidence" value="ECO:0007669"/>
    <property type="project" value="UniProtKB-KW"/>
</dbReference>
<dbReference type="PANTHER" id="PTHR43085">
    <property type="entry name" value="HEXOKINASE FAMILY MEMBER"/>
    <property type="match status" value="1"/>
</dbReference>
<sequence>MFLICGEALFDLFMAPGDDPTAARFDARAGGSPFNVAIGIERLEGTAGLFTALSTDALGRQLRTVLEGEGVSTRYLLDTDRKTTLSVVALDPEGVPAYTFYGDNAADTGITEADLPELGAEVRGLHLGSYSIAVAPVADAALTLASRKEGRLVSLDPNIRPTVEPDMTIWRARVEALLPHVDVLKISTEDLEHLYPGLAAPAFATKMLGAGVQLVVVTDGGETAMGWTAAGIEATATPPKVHVVDTVGAGDTFMAALLMQLGRHDDIHAAIAKMDVASLQAMLQFCARAAALTCTRQGADLPRLPELQEG</sequence>
<proteinExistence type="inferred from homology"/>
<reference evidence="7 8" key="1">
    <citation type="submission" date="2020-11" db="EMBL/GenBank/DDBJ databases">
        <title>Description of Pontivivens ytuae sp. nov. isolated from deep sea sediment of Mariana Trench.</title>
        <authorList>
            <person name="Wang Z."/>
            <person name="Sun Q.-L."/>
            <person name="Xu X.-D."/>
            <person name="Tang Y.-Z."/>
            <person name="Zhang J."/>
        </authorList>
    </citation>
    <scope>NUCLEOTIDE SEQUENCE [LARGE SCALE GENOMIC DNA]</scope>
    <source>
        <strain evidence="7 8">MT2928</strain>
    </source>
</reference>
<keyword evidence="3" id="KW-0547">Nucleotide-binding</keyword>
<evidence type="ECO:0000313" key="7">
    <source>
        <dbReference type="EMBL" id="QPH52414.1"/>
    </source>
</evidence>
<evidence type="ECO:0000256" key="5">
    <source>
        <dbReference type="ARBA" id="ARBA00022840"/>
    </source>
</evidence>
<dbReference type="PANTHER" id="PTHR43085:SF1">
    <property type="entry name" value="PSEUDOURIDINE KINASE-RELATED"/>
    <property type="match status" value="1"/>
</dbReference>
<dbReference type="Pfam" id="PF00294">
    <property type="entry name" value="PfkB"/>
    <property type="match status" value="1"/>
</dbReference>
<dbReference type="PROSITE" id="PS00584">
    <property type="entry name" value="PFKB_KINASES_2"/>
    <property type="match status" value="1"/>
</dbReference>
<protein>
    <submittedName>
        <fullName evidence="7">Carbohydrate kinase</fullName>
    </submittedName>
</protein>
<organism evidence="7 8">
    <name type="scientific">Pontivivens ytuae</name>
    <dbReference type="NCBI Taxonomy" id="2789856"/>
    <lineage>
        <taxon>Bacteria</taxon>
        <taxon>Pseudomonadati</taxon>
        <taxon>Pseudomonadota</taxon>
        <taxon>Alphaproteobacteria</taxon>
        <taxon>Rhodobacterales</taxon>
        <taxon>Paracoccaceae</taxon>
        <taxon>Pontivivens</taxon>
    </lineage>
</organism>
<keyword evidence="5" id="KW-0067">ATP-binding</keyword>
<dbReference type="RefSeq" id="WP_196101628.1">
    <property type="nucleotide sequence ID" value="NZ_CP064942.1"/>
</dbReference>
<dbReference type="InterPro" id="IPR011611">
    <property type="entry name" value="PfkB_dom"/>
</dbReference>
<dbReference type="AlphaFoldDB" id="A0A7S9LNL8"/>
<dbReference type="InterPro" id="IPR050306">
    <property type="entry name" value="PfkB_Carbo_kinase"/>
</dbReference>
<accession>A0A7S9LNL8</accession>
<feature type="domain" description="Carbohydrate kinase PfkB" evidence="6">
    <location>
        <begin position="12"/>
        <end position="302"/>
    </location>
</feature>
<dbReference type="CDD" id="cd01167">
    <property type="entry name" value="bac_FRK"/>
    <property type="match status" value="1"/>
</dbReference>
<dbReference type="SUPFAM" id="SSF53613">
    <property type="entry name" value="Ribokinase-like"/>
    <property type="match status" value="1"/>
</dbReference>
<keyword evidence="2" id="KW-0808">Transferase</keyword>
<dbReference type="KEGG" id="poz:I0K15_11315"/>
<dbReference type="Gene3D" id="3.40.1190.20">
    <property type="match status" value="1"/>
</dbReference>
<keyword evidence="4 7" id="KW-0418">Kinase</keyword>
<evidence type="ECO:0000256" key="4">
    <source>
        <dbReference type="ARBA" id="ARBA00022777"/>
    </source>
</evidence>
<dbReference type="InterPro" id="IPR002173">
    <property type="entry name" value="Carboh/pur_kinase_PfkB_CS"/>
</dbReference>
<evidence type="ECO:0000313" key="8">
    <source>
        <dbReference type="Proteomes" id="UP000594800"/>
    </source>
</evidence>
<dbReference type="InterPro" id="IPR029056">
    <property type="entry name" value="Ribokinase-like"/>
</dbReference>
<evidence type="ECO:0000256" key="2">
    <source>
        <dbReference type="ARBA" id="ARBA00022679"/>
    </source>
</evidence>
<gene>
    <name evidence="7" type="ORF">I0K15_11315</name>
</gene>
<name>A0A7S9LNL8_9RHOB</name>
<comment type="similarity">
    <text evidence="1">Belongs to the carbohydrate kinase PfkB family.</text>
</comment>
<keyword evidence="8" id="KW-1185">Reference proteome</keyword>
<evidence type="ECO:0000259" key="6">
    <source>
        <dbReference type="Pfam" id="PF00294"/>
    </source>
</evidence>
<dbReference type="GO" id="GO:0016301">
    <property type="term" value="F:kinase activity"/>
    <property type="evidence" value="ECO:0007669"/>
    <property type="project" value="UniProtKB-KW"/>
</dbReference>
<evidence type="ECO:0000256" key="3">
    <source>
        <dbReference type="ARBA" id="ARBA00022741"/>
    </source>
</evidence>
<dbReference type="Proteomes" id="UP000594800">
    <property type="component" value="Chromosome"/>
</dbReference>